<dbReference type="InterPro" id="IPR036399">
    <property type="entry name" value="Pest_cryst_cen_dom_sf"/>
</dbReference>
<dbReference type="SUPFAM" id="SSF49785">
    <property type="entry name" value="Galactose-binding domain-like"/>
    <property type="match status" value="1"/>
</dbReference>
<dbReference type="RefSeq" id="WP_307504354.1">
    <property type="nucleotide sequence ID" value="NZ_BAAACE010000014.1"/>
</dbReference>
<comment type="similarity">
    <text evidence="1">Belongs to the delta endotoxin family.</text>
</comment>
<dbReference type="InterPro" id="IPR008979">
    <property type="entry name" value="Galactose-bd-like_sf"/>
</dbReference>
<dbReference type="Proteomes" id="UP001232584">
    <property type="component" value="Unassembled WGS sequence"/>
</dbReference>
<feature type="domain" description="Pesticidal crystal protein" evidence="8">
    <location>
        <begin position="73"/>
        <end position="295"/>
    </location>
</feature>
<evidence type="ECO:0008006" key="11">
    <source>
        <dbReference type="Google" id="ProtNLM"/>
    </source>
</evidence>
<dbReference type="InterPro" id="IPR005639">
    <property type="entry name" value="Pest_crys_dom_I"/>
</dbReference>
<keyword evidence="5" id="KW-1133">Transmembrane helix</keyword>
<dbReference type="SUPFAM" id="SSF56849">
    <property type="entry name" value="delta-Endotoxin (insectocide), N-terminal domain"/>
    <property type="match status" value="1"/>
</dbReference>
<evidence type="ECO:0000259" key="8">
    <source>
        <dbReference type="Pfam" id="PF03945"/>
    </source>
</evidence>
<evidence type="ECO:0000313" key="10">
    <source>
        <dbReference type="Proteomes" id="UP001232584"/>
    </source>
</evidence>
<evidence type="ECO:0000256" key="3">
    <source>
        <dbReference type="ARBA" id="ARBA00022969"/>
    </source>
</evidence>
<keyword evidence="3" id="KW-0749">Sporulation</keyword>
<protein>
    <recommendedName>
        <fullName evidence="11">Crystaline entomocidal protoxin</fullName>
    </recommendedName>
</protein>
<keyword evidence="5" id="KW-0472">Membrane</keyword>
<evidence type="ECO:0000256" key="5">
    <source>
        <dbReference type="SAM" id="Phobius"/>
    </source>
</evidence>
<dbReference type="Pfam" id="PF00555">
    <property type="entry name" value="Endotoxin_M"/>
    <property type="match status" value="1"/>
</dbReference>
<dbReference type="InterPro" id="IPR001178">
    <property type="entry name" value="Pest_cryst_dom_II"/>
</dbReference>
<gene>
    <name evidence="9" type="ORF">QOZ92_001120</name>
</gene>
<feature type="domain" description="Pesticidal crystal protein" evidence="7">
    <location>
        <begin position="532"/>
        <end position="681"/>
    </location>
</feature>
<dbReference type="SUPFAM" id="SSF51096">
    <property type="entry name" value="delta-Endotoxin (insectocide), middle domain"/>
    <property type="match status" value="1"/>
</dbReference>
<sequence>MNNNEIKLSSTDKQEILNNYPISKSKEEQLWEKVVKDYEGIESYAEWDEWAAIGLIVAGTILALSAAAPGAGLIVAGTMFSKVVGLFFPDEKISDVSPNTEMLWRNFMTRTGKLIDQKLENFVINLSIANLKGLAVLIEDYEKYKNDLIKEQNKDNPDLKKITQLKEALMIKFYNLDNAFSTSFENLKIKNYNLLLLPMATQVANMHLLLLRDGLLYAEELSLARSNFLSGDSLHEKFLNTKIRYIDYCETWYKEGLNNYPKQITKLLDFVTFNQYKTFMTINVLDIISLFPTYDVRKYPADERGEKTSAILPKTELTREVYSCPYYYISEPFNKDNLKDDLNKKLSRPPRLITTLKALNFETSGEETIKYLVDKMNMPPEHAKDSPLILGNQYGYSFIHNPDIVELSDGYGTWGLFNESLRKRRLINIEDGWKVKKIETRHYFNNNLMNATQSLKLFISNNDDTKTITPEVVSNPTTFQLMPVVSETPKHFLSSMMSFNPNDNICFQANSFGWYHDSIDFKNQVFNDRTSIIPAIKANKINEKVKEIQGFSYTGGDLVLMYASGKITVPVQLKKVGENYDEDMFYIRVRYASAEDCRLIIKNEDYKDKNDSMIIDLKQTQNDIDPNLEKLRYKDFTLSKLTEKVIGFYNKGKNMDTFTFELESYNPQSKVVIDKIEFIPFYIGFQMKENE</sequence>
<dbReference type="Gene3D" id="1.20.190.10">
    <property type="entry name" value="Pesticidal crystal protein, N-terminal domain"/>
    <property type="match status" value="1"/>
</dbReference>
<keyword evidence="5" id="KW-0812">Transmembrane</keyword>
<keyword evidence="2" id="KW-0800">Toxin</keyword>
<dbReference type="InterPro" id="IPR005638">
    <property type="entry name" value="Pest_crys_dom-III"/>
</dbReference>
<dbReference type="Gene3D" id="2.60.120.260">
    <property type="entry name" value="Galactose-binding domain-like"/>
    <property type="match status" value="1"/>
</dbReference>
<feature type="transmembrane region" description="Helical" evidence="5">
    <location>
        <begin position="50"/>
        <end position="76"/>
    </location>
</feature>
<proteinExistence type="inferred from homology"/>
<accession>A0ABU0MYK8</accession>
<dbReference type="Gene3D" id="2.100.10.10">
    <property type="entry name" value="Pesticidal crystal protein, central domain"/>
    <property type="match status" value="1"/>
</dbReference>
<dbReference type="Pfam" id="PF03944">
    <property type="entry name" value="Endotoxin_C"/>
    <property type="match status" value="1"/>
</dbReference>
<name>A0ABU0MYK8_9FIRM</name>
<reference evidence="9 10" key="1">
    <citation type="submission" date="2023-07" db="EMBL/GenBank/DDBJ databases">
        <title>Genomic Encyclopedia of Type Strains, Phase IV (KMG-IV): sequencing the most valuable type-strain genomes for metagenomic binning, comparative biology and taxonomic classification.</title>
        <authorList>
            <person name="Goeker M."/>
        </authorList>
    </citation>
    <scope>NUCLEOTIDE SEQUENCE [LARGE SCALE GENOMIC DNA]</scope>
    <source>
        <strain evidence="9 10">DSM 15049</strain>
    </source>
</reference>
<dbReference type="Pfam" id="PF03945">
    <property type="entry name" value="Endotoxin_N"/>
    <property type="match status" value="1"/>
</dbReference>
<evidence type="ECO:0000256" key="1">
    <source>
        <dbReference type="ARBA" id="ARBA00007819"/>
    </source>
</evidence>
<comment type="caution">
    <text evidence="9">The sequence shown here is derived from an EMBL/GenBank/DDBJ whole genome shotgun (WGS) entry which is preliminary data.</text>
</comment>
<evidence type="ECO:0000256" key="4">
    <source>
        <dbReference type="ARBA" id="ARBA00023026"/>
    </source>
</evidence>
<dbReference type="EMBL" id="JAUSWG010000003">
    <property type="protein sequence ID" value="MDQ0556007.1"/>
    <property type="molecule type" value="Genomic_DNA"/>
</dbReference>
<evidence type="ECO:0000256" key="2">
    <source>
        <dbReference type="ARBA" id="ARBA00022656"/>
    </source>
</evidence>
<keyword evidence="10" id="KW-1185">Reference proteome</keyword>
<evidence type="ECO:0000259" key="7">
    <source>
        <dbReference type="Pfam" id="PF03944"/>
    </source>
</evidence>
<evidence type="ECO:0000313" key="9">
    <source>
        <dbReference type="EMBL" id="MDQ0556007.1"/>
    </source>
</evidence>
<feature type="domain" description="Pesticidal crystal protein" evidence="6">
    <location>
        <begin position="314"/>
        <end position="520"/>
    </location>
</feature>
<organism evidence="9 10">
    <name type="scientific">Paraclostridium ghonii</name>
    <dbReference type="NCBI Taxonomy" id="29358"/>
    <lineage>
        <taxon>Bacteria</taxon>
        <taxon>Bacillati</taxon>
        <taxon>Bacillota</taxon>
        <taxon>Clostridia</taxon>
        <taxon>Peptostreptococcales</taxon>
        <taxon>Peptostreptococcaceae</taxon>
        <taxon>Paraclostridium</taxon>
    </lineage>
</organism>
<keyword evidence="4" id="KW-0843">Virulence</keyword>
<dbReference type="InterPro" id="IPR036716">
    <property type="entry name" value="Pest_crys_N_sf"/>
</dbReference>
<evidence type="ECO:0000259" key="6">
    <source>
        <dbReference type="Pfam" id="PF00555"/>
    </source>
</evidence>